<name>A0ABU7VNL1_9BACL</name>
<gene>
    <name evidence="5" type="ORF">V3851_05850</name>
</gene>
<keyword evidence="6" id="KW-1185">Reference proteome</keyword>
<dbReference type="EMBL" id="JAZHPZ010000002">
    <property type="protein sequence ID" value="MEF2965351.1"/>
    <property type="molecule type" value="Genomic_DNA"/>
</dbReference>
<evidence type="ECO:0000256" key="3">
    <source>
        <dbReference type="ARBA" id="ARBA00023121"/>
    </source>
</evidence>
<dbReference type="Gene3D" id="1.10.3630.10">
    <property type="entry name" value="yeast vps74-n-term truncation variant domain like"/>
    <property type="match status" value="1"/>
</dbReference>
<sequence length="331" mass="37441">MTDLRLGQSFALVALNAQRSAEMTMVKKAALRCMAAAVILEVYLDGGLTPVKGQFVLNQDALKPSSKSAPYREAVLTSMVSQHRERSGDLKWWLKRASLLSGRKLKNFERAVSDSLKEKGLLEEIPHLLACDLYFDSAGVPVKEYRSLMTEYTRITEYIRAEILEDGPVSEETICMLWLLRESGCMHDLFSRNELDQVSAKMYELFSSNQLAKALLPIRIRHGFEMAAKQLLHMKTRAIKTPVGVGLNFVYPILERSQSVFIDTETMFPNSAERLRDVKRRLESKGHAISVLREGQVPLLKIDNITYEAVPHAIYGRVPIHGVRLLPKRPV</sequence>
<comment type="subcellular location">
    <subcellularLocation>
        <location evidence="1">Golgi apparatus membrane</location>
        <topology evidence="1">Peripheral membrane protein</topology>
        <orientation evidence="1">Cytoplasmic side</orientation>
    </subcellularLocation>
</comment>
<evidence type="ECO:0000313" key="6">
    <source>
        <dbReference type="Proteomes" id="UP001306950"/>
    </source>
</evidence>
<proteinExistence type="predicted"/>
<evidence type="ECO:0000256" key="2">
    <source>
        <dbReference type="ARBA" id="ARBA00023034"/>
    </source>
</evidence>
<comment type="caution">
    <text evidence="5">The sequence shown here is derived from an EMBL/GenBank/DDBJ whole genome shotgun (WGS) entry which is preliminary data.</text>
</comment>
<reference evidence="5 6" key="1">
    <citation type="submission" date="2024-02" db="EMBL/GenBank/DDBJ databases">
        <title>A nitrogen-fixing paenibacillus bacterium.</title>
        <authorList>
            <person name="Zhang W.L."/>
            <person name="Chen S.F."/>
        </authorList>
    </citation>
    <scope>NUCLEOTIDE SEQUENCE [LARGE SCALE GENOMIC DNA]</scope>
    <source>
        <strain evidence="5 6">M1</strain>
    </source>
</reference>
<evidence type="ECO:0000256" key="4">
    <source>
        <dbReference type="ARBA" id="ARBA00023136"/>
    </source>
</evidence>
<keyword evidence="2" id="KW-0333">Golgi apparatus</keyword>
<dbReference type="InterPro" id="IPR008628">
    <property type="entry name" value="GPP34-like"/>
</dbReference>
<dbReference type="Pfam" id="PF05719">
    <property type="entry name" value="GPP34"/>
    <property type="match status" value="1"/>
</dbReference>
<keyword evidence="3" id="KW-0446">Lipid-binding</keyword>
<dbReference type="RefSeq" id="WP_331845584.1">
    <property type="nucleotide sequence ID" value="NZ_JAZHPZ010000002.1"/>
</dbReference>
<dbReference type="InterPro" id="IPR038261">
    <property type="entry name" value="GPP34-like_sf"/>
</dbReference>
<dbReference type="Proteomes" id="UP001306950">
    <property type="component" value="Unassembled WGS sequence"/>
</dbReference>
<protein>
    <submittedName>
        <fullName evidence="5">GPP34 family phosphoprotein</fullName>
    </submittedName>
</protein>
<accession>A0ABU7VNL1</accession>
<evidence type="ECO:0000256" key="1">
    <source>
        <dbReference type="ARBA" id="ARBA00004255"/>
    </source>
</evidence>
<organism evidence="5 6">
    <name type="scientific">Paenibacillus haidiansis</name>
    <dbReference type="NCBI Taxonomy" id="1574488"/>
    <lineage>
        <taxon>Bacteria</taxon>
        <taxon>Bacillati</taxon>
        <taxon>Bacillota</taxon>
        <taxon>Bacilli</taxon>
        <taxon>Bacillales</taxon>
        <taxon>Paenibacillaceae</taxon>
        <taxon>Paenibacillus</taxon>
    </lineage>
</organism>
<keyword evidence="4" id="KW-0472">Membrane</keyword>
<evidence type="ECO:0000313" key="5">
    <source>
        <dbReference type="EMBL" id="MEF2965351.1"/>
    </source>
</evidence>